<gene>
    <name evidence="1" type="ORF">Ga0074812_124135</name>
</gene>
<name>A0A0S4QX64_9ACTN</name>
<dbReference type="EMBL" id="FAOZ01000024">
    <property type="protein sequence ID" value="CUU59110.1"/>
    <property type="molecule type" value="Genomic_DNA"/>
</dbReference>
<protein>
    <submittedName>
        <fullName evidence="1">Uncharacterized protein</fullName>
    </submittedName>
</protein>
<keyword evidence="2" id="KW-1185">Reference proteome</keyword>
<accession>A0A0S4QX64</accession>
<dbReference type="RefSeq" id="WP_131799545.1">
    <property type="nucleotide sequence ID" value="NZ_FAOZ01000024.1"/>
</dbReference>
<sequence>MDVEQTVFGLVRFDGDSQRVREIVVAFESAAAADRFAREVSWSEYSVGPVCFPAITRVFGSRAAVA</sequence>
<dbReference type="Proteomes" id="UP000198802">
    <property type="component" value="Unassembled WGS sequence"/>
</dbReference>
<evidence type="ECO:0000313" key="1">
    <source>
        <dbReference type="EMBL" id="CUU59110.1"/>
    </source>
</evidence>
<proteinExistence type="predicted"/>
<reference evidence="2" key="1">
    <citation type="submission" date="2015-11" db="EMBL/GenBank/DDBJ databases">
        <authorList>
            <person name="Varghese N."/>
        </authorList>
    </citation>
    <scope>NUCLEOTIDE SEQUENCE [LARGE SCALE GENOMIC DNA]</scope>
    <source>
        <strain evidence="2">DSM 45899</strain>
    </source>
</reference>
<evidence type="ECO:0000313" key="2">
    <source>
        <dbReference type="Proteomes" id="UP000198802"/>
    </source>
</evidence>
<dbReference type="AlphaFoldDB" id="A0A0S4QX64"/>
<organism evidence="1 2">
    <name type="scientific">Parafrankia irregularis</name>
    <dbReference type="NCBI Taxonomy" id="795642"/>
    <lineage>
        <taxon>Bacteria</taxon>
        <taxon>Bacillati</taxon>
        <taxon>Actinomycetota</taxon>
        <taxon>Actinomycetes</taxon>
        <taxon>Frankiales</taxon>
        <taxon>Frankiaceae</taxon>
        <taxon>Parafrankia</taxon>
    </lineage>
</organism>